<keyword evidence="3" id="KW-1185">Reference proteome</keyword>
<dbReference type="EMBL" id="KZ805717">
    <property type="protein sequence ID" value="PVH92128.1"/>
    <property type="molecule type" value="Genomic_DNA"/>
</dbReference>
<organism evidence="2 3">
    <name type="scientific">Periconia macrospinosa</name>
    <dbReference type="NCBI Taxonomy" id="97972"/>
    <lineage>
        <taxon>Eukaryota</taxon>
        <taxon>Fungi</taxon>
        <taxon>Dikarya</taxon>
        <taxon>Ascomycota</taxon>
        <taxon>Pezizomycotina</taxon>
        <taxon>Dothideomycetes</taxon>
        <taxon>Pleosporomycetidae</taxon>
        <taxon>Pleosporales</taxon>
        <taxon>Massarineae</taxon>
        <taxon>Periconiaceae</taxon>
        <taxon>Periconia</taxon>
    </lineage>
</organism>
<evidence type="ECO:0000313" key="3">
    <source>
        <dbReference type="Proteomes" id="UP000244855"/>
    </source>
</evidence>
<accession>A0A2V1D2A5</accession>
<feature type="region of interest" description="Disordered" evidence="1">
    <location>
        <begin position="184"/>
        <end position="203"/>
    </location>
</feature>
<dbReference type="InterPro" id="IPR036388">
    <property type="entry name" value="WH-like_DNA-bd_sf"/>
</dbReference>
<reference evidence="2 3" key="1">
    <citation type="journal article" date="2018" name="Sci. Rep.">
        <title>Comparative genomics provides insights into the lifestyle and reveals functional heterogeneity of dark septate endophytic fungi.</title>
        <authorList>
            <person name="Knapp D.G."/>
            <person name="Nemeth J.B."/>
            <person name="Barry K."/>
            <person name="Hainaut M."/>
            <person name="Henrissat B."/>
            <person name="Johnson J."/>
            <person name="Kuo A."/>
            <person name="Lim J.H.P."/>
            <person name="Lipzen A."/>
            <person name="Nolan M."/>
            <person name="Ohm R.A."/>
            <person name="Tamas L."/>
            <person name="Grigoriev I.V."/>
            <person name="Spatafora J.W."/>
            <person name="Nagy L.G."/>
            <person name="Kovacs G.M."/>
        </authorList>
    </citation>
    <scope>NUCLEOTIDE SEQUENCE [LARGE SCALE GENOMIC DNA]</scope>
    <source>
        <strain evidence="2 3">DSE2036</strain>
    </source>
</reference>
<dbReference type="Proteomes" id="UP000244855">
    <property type="component" value="Unassembled WGS sequence"/>
</dbReference>
<name>A0A2V1D2A5_9PLEO</name>
<protein>
    <submittedName>
        <fullName evidence="2">Uncharacterized protein</fullName>
    </submittedName>
</protein>
<proteinExistence type="predicted"/>
<feature type="compositionally biased region" description="Pro residues" evidence="1">
    <location>
        <begin position="185"/>
        <end position="195"/>
    </location>
</feature>
<dbReference type="AlphaFoldDB" id="A0A2V1D2A5"/>
<sequence length="203" mass="22626">MPNIIRRPRSRQPERRHNRACAPGTHLTDEERRRIYRLSQHQGWSHRVIATTLQLPRTTVQSAIYAMSGKCRKEQNVTRALITPVPDSAPAAPSSRGAAHMLPVSNKGITTQVGFQQPHLPHRTSATPFIPQIATAVPNDHQDQPSQPAVVAYHGGNHQPNSLSMESSDLQRFNGHEGAFWTSLPPCPPKLPPTEPRVIYERS</sequence>
<gene>
    <name evidence="2" type="ORF">DM02DRAFT_663244</name>
</gene>
<evidence type="ECO:0000313" key="2">
    <source>
        <dbReference type="EMBL" id="PVH92128.1"/>
    </source>
</evidence>
<feature type="compositionally biased region" description="Basic residues" evidence="1">
    <location>
        <begin position="1"/>
        <end position="19"/>
    </location>
</feature>
<dbReference type="OrthoDB" id="3761119at2759"/>
<dbReference type="Gene3D" id="1.10.10.10">
    <property type="entry name" value="Winged helix-like DNA-binding domain superfamily/Winged helix DNA-binding domain"/>
    <property type="match status" value="1"/>
</dbReference>
<feature type="region of interest" description="Disordered" evidence="1">
    <location>
        <begin position="1"/>
        <end position="21"/>
    </location>
</feature>
<evidence type="ECO:0000256" key="1">
    <source>
        <dbReference type="SAM" id="MobiDB-lite"/>
    </source>
</evidence>